<evidence type="ECO:0000313" key="9">
    <source>
        <dbReference type="Proteomes" id="UP000692954"/>
    </source>
</evidence>
<dbReference type="GO" id="GO:0006024">
    <property type="term" value="P:glycosaminoglycan biosynthetic process"/>
    <property type="evidence" value="ECO:0007669"/>
    <property type="project" value="TreeGrafter"/>
</dbReference>
<name>A0A8S1QXT2_9CILI</name>
<feature type="domain" description="UDP-glucose/GDP-mannose dehydrogenase C-terminal" evidence="7">
    <location>
        <begin position="322"/>
        <end position="418"/>
    </location>
</feature>
<keyword evidence="3 6" id="KW-0560">Oxidoreductase</keyword>
<dbReference type="EMBL" id="CAJJDN010000123">
    <property type="protein sequence ID" value="CAD8119905.1"/>
    <property type="molecule type" value="Genomic_DNA"/>
</dbReference>
<evidence type="ECO:0000256" key="4">
    <source>
        <dbReference type="ARBA" id="ARBA00023027"/>
    </source>
</evidence>
<dbReference type="Pfam" id="PF00984">
    <property type="entry name" value="UDPG_MGDP_dh"/>
    <property type="match status" value="1"/>
</dbReference>
<evidence type="ECO:0000259" key="7">
    <source>
        <dbReference type="SMART" id="SM00984"/>
    </source>
</evidence>
<sequence length="434" mass="48708">MQIKKVCCFGAGYVGGPTMAVMASKCPEQLFVVYDINQQQINKWNNKQYPVYEENLDEYINQTIGKNLIFTCDIDLALKDCDIAFLAVNTPSKQFGMGAGSSLDISYIDSCIQDIKQYTLTKKLILVEKSTVPIKTCDYINAILQNKNICVLSNPEFLAEGTAIQDLLNPDRVIIGGPIESSKQLASLYEQWIPKDKIIFTNIYSAELSKIVANSFLAQRVSSINSISIICDKIGADVNEISQCVGSDTRIGNKFLKTSVGFGGSCLKKDLLCLIYLCESLQLDEVAQYWKQVYLLNEFQKQRFINLIITSMFNSLKNKIIVILGVSFKAKTNDTRESASLIIIKKLQEEQAILRIYDPQGKIDNIEQYQSLDGIFQGASAIVILTEWEEFIKIDYSQAFNQMAKPAYCFDGRNLLSGDLMKSLGFLYYGLGRV</sequence>
<dbReference type="PANTHER" id="PTHR11374">
    <property type="entry name" value="UDP-GLUCOSE DEHYDROGENASE/UDP-MANNAC DEHYDROGENASE"/>
    <property type="match status" value="1"/>
</dbReference>
<organism evidence="8 9">
    <name type="scientific">Paramecium sonneborni</name>
    <dbReference type="NCBI Taxonomy" id="65129"/>
    <lineage>
        <taxon>Eukaryota</taxon>
        <taxon>Sar</taxon>
        <taxon>Alveolata</taxon>
        <taxon>Ciliophora</taxon>
        <taxon>Intramacronucleata</taxon>
        <taxon>Oligohymenophorea</taxon>
        <taxon>Peniculida</taxon>
        <taxon>Parameciidae</taxon>
        <taxon>Paramecium</taxon>
    </lineage>
</organism>
<comment type="similarity">
    <text evidence="6">Belongs to the UDP-glucose/GDP-mannose dehydrogenase family.</text>
</comment>
<dbReference type="OrthoDB" id="5059218at2759"/>
<reference evidence="8" key="1">
    <citation type="submission" date="2021-01" db="EMBL/GenBank/DDBJ databases">
        <authorList>
            <consortium name="Genoscope - CEA"/>
            <person name="William W."/>
        </authorList>
    </citation>
    <scope>NUCLEOTIDE SEQUENCE</scope>
</reference>
<evidence type="ECO:0000256" key="6">
    <source>
        <dbReference type="PIRNR" id="PIRNR000124"/>
    </source>
</evidence>
<proteinExistence type="inferred from homology"/>
<dbReference type="GO" id="GO:0003979">
    <property type="term" value="F:UDP-glucose 6-dehydrogenase activity"/>
    <property type="evidence" value="ECO:0007669"/>
    <property type="project" value="UniProtKB-EC"/>
</dbReference>
<evidence type="ECO:0000256" key="3">
    <source>
        <dbReference type="ARBA" id="ARBA00023002"/>
    </source>
</evidence>
<dbReference type="AlphaFoldDB" id="A0A8S1QXT2"/>
<dbReference type="PANTHER" id="PTHR11374:SF3">
    <property type="entry name" value="UDP-GLUCOSE 6-DEHYDROGENASE"/>
    <property type="match status" value="1"/>
</dbReference>
<dbReference type="InterPro" id="IPR017476">
    <property type="entry name" value="UDP-Glc/GDP-Man"/>
</dbReference>
<dbReference type="Pfam" id="PF03721">
    <property type="entry name" value="UDPG_MGDP_dh_N"/>
    <property type="match status" value="1"/>
</dbReference>
<gene>
    <name evidence="8" type="ORF">PSON_ATCC_30995.1.T1230084</name>
</gene>
<dbReference type="FunFam" id="3.40.50.720:FF:000193">
    <property type="entry name" value="UDP-glucose 6-dehydrogenase"/>
    <property type="match status" value="1"/>
</dbReference>
<dbReference type="InterPro" id="IPR001732">
    <property type="entry name" value="UDP-Glc/GDP-Man_DH_N"/>
</dbReference>
<dbReference type="EC" id="1.1.1.22" evidence="2 6"/>
<comment type="caution">
    <text evidence="8">The sequence shown here is derived from an EMBL/GenBank/DDBJ whole genome shotgun (WGS) entry which is preliminary data.</text>
</comment>
<dbReference type="Pfam" id="PF03720">
    <property type="entry name" value="UDPG_MGDP_dh_C"/>
    <property type="match status" value="1"/>
</dbReference>
<dbReference type="InterPro" id="IPR014027">
    <property type="entry name" value="UDP-Glc/GDP-Man_DH_C"/>
</dbReference>
<keyword evidence="9" id="KW-1185">Reference proteome</keyword>
<dbReference type="NCBIfam" id="TIGR03026">
    <property type="entry name" value="NDP-sugDHase"/>
    <property type="match status" value="1"/>
</dbReference>
<dbReference type="SMART" id="SM00984">
    <property type="entry name" value="UDPG_MGDP_dh_C"/>
    <property type="match status" value="1"/>
</dbReference>
<protein>
    <recommendedName>
        <fullName evidence="2 6">UDP-glucose 6-dehydrogenase</fullName>
        <ecNumber evidence="2 6">1.1.1.22</ecNumber>
    </recommendedName>
</protein>
<evidence type="ECO:0000256" key="2">
    <source>
        <dbReference type="ARBA" id="ARBA00012954"/>
    </source>
</evidence>
<dbReference type="InterPro" id="IPR028356">
    <property type="entry name" value="UDPglc_DH_euk"/>
</dbReference>
<keyword evidence="4 6" id="KW-0520">NAD</keyword>
<evidence type="ECO:0000256" key="5">
    <source>
        <dbReference type="ARBA" id="ARBA00047473"/>
    </source>
</evidence>
<dbReference type="Proteomes" id="UP000692954">
    <property type="component" value="Unassembled WGS sequence"/>
</dbReference>
<accession>A0A8S1QXT2</accession>
<dbReference type="PIRSF" id="PIRSF000124">
    <property type="entry name" value="UDPglc_GDPman_dh"/>
    <property type="match status" value="1"/>
</dbReference>
<evidence type="ECO:0000313" key="8">
    <source>
        <dbReference type="EMBL" id="CAD8119905.1"/>
    </source>
</evidence>
<evidence type="ECO:0000256" key="1">
    <source>
        <dbReference type="ARBA" id="ARBA00004701"/>
    </source>
</evidence>
<dbReference type="PIRSF" id="PIRSF500134">
    <property type="entry name" value="UDPglc_DH_bac"/>
    <property type="match status" value="1"/>
</dbReference>
<comment type="pathway">
    <text evidence="1">Nucleotide-sugar biosynthesis; UDP-alpha-D-glucuronate biosynthesis; UDP-alpha-D-glucuronate from UDP-alpha-D-glucose: step 1/1.</text>
</comment>
<comment type="catalytic activity">
    <reaction evidence="5 6">
        <text>UDP-alpha-D-glucose + 2 NAD(+) + H2O = UDP-alpha-D-glucuronate + 2 NADH + 3 H(+)</text>
        <dbReference type="Rhea" id="RHEA:23596"/>
        <dbReference type="ChEBI" id="CHEBI:15377"/>
        <dbReference type="ChEBI" id="CHEBI:15378"/>
        <dbReference type="ChEBI" id="CHEBI:57540"/>
        <dbReference type="ChEBI" id="CHEBI:57945"/>
        <dbReference type="ChEBI" id="CHEBI:58052"/>
        <dbReference type="ChEBI" id="CHEBI:58885"/>
        <dbReference type="EC" id="1.1.1.22"/>
    </reaction>
</comment>
<dbReference type="GO" id="GO:0051287">
    <property type="term" value="F:NAD binding"/>
    <property type="evidence" value="ECO:0007669"/>
    <property type="project" value="InterPro"/>
</dbReference>
<dbReference type="GO" id="GO:0005634">
    <property type="term" value="C:nucleus"/>
    <property type="evidence" value="ECO:0007669"/>
    <property type="project" value="TreeGrafter"/>
</dbReference>
<dbReference type="InterPro" id="IPR014026">
    <property type="entry name" value="UDP-Glc/GDP-Man_DH_dimer"/>
</dbReference>
<dbReference type="InterPro" id="IPR028357">
    <property type="entry name" value="UDPglc_DH_bac"/>
</dbReference>